<dbReference type="InterPro" id="IPR009061">
    <property type="entry name" value="DNA-bd_dom_put_sf"/>
</dbReference>
<dbReference type="NCBIfam" id="TIGR01764">
    <property type="entry name" value="excise"/>
    <property type="match status" value="1"/>
</dbReference>
<sequence>MTDAIDQLFESDPPTIGPTEVAARLNTTTRTVYTWLRDGIIPGYKVGTSWFVIVNELKDTLRAGANKPRGDGPAVVINPEVSESE</sequence>
<evidence type="ECO:0000313" key="3">
    <source>
        <dbReference type="EMBL" id="RWR18662.1"/>
    </source>
</evidence>
<dbReference type="OrthoDB" id="4871899at2"/>
<dbReference type="RefSeq" id="WP_128217824.1">
    <property type="nucleotide sequence ID" value="NZ_RBZY01000028.1"/>
</dbReference>
<dbReference type="AlphaFoldDB" id="A0A443JDS9"/>
<dbReference type="GO" id="GO:0003677">
    <property type="term" value="F:DNA binding"/>
    <property type="evidence" value="ECO:0007669"/>
    <property type="project" value="UniProtKB-KW"/>
</dbReference>
<dbReference type="InterPro" id="IPR010093">
    <property type="entry name" value="SinI_DNA-bd"/>
</dbReference>
<dbReference type="InterPro" id="IPR041657">
    <property type="entry name" value="HTH_17"/>
</dbReference>
<protein>
    <submittedName>
        <fullName evidence="3">DNA-binding protein</fullName>
    </submittedName>
</protein>
<feature type="region of interest" description="Disordered" evidence="1">
    <location>
        <begin position="64"/>
        <end position="85"/>
    </location>
</feature>
<evidence type="ECO:0000259" key="2">
    <source>
        <dbReference type="Pfam" id="PF12728"/>
    </source>
</evidence>
<organism evidence="3 4">
    <name type="scientific">Microbacterium enclense</name>
    <dbReference type="NCBI Taxonomy" id="993073"/>
    <lineage>
        <taxon>Bacteria</taxon>
        <taxon>Bacillati</taxon>
        <taxon>Actinomycetota</taxon>
        <taxon>Actinomycetes</taxon>
        <taxon>Micrococcales</taxon>
        <taxon>Microbacteriaceae</taxon>
        <taxon>Microbacterium</taxon>
    </lineage>
</organism>
<dbReference type="Pfam" id="PF12728">
    <property type="entry name" value="HTH_17"/>
    <property type="match status" value="1"/>
</dbReference>
<gene>
    <name evidence="3" type="ORF">D8Y23_09060</name>
</gene>
<evidence type="ECO:0000313" key="4">
    <source>
        <dbReference type="Proteomes" id="UP000285970"/>
    </source>
</evidence>
<keyword evidence="3" id="KW-0238">DNA-binding</keyword>
<accession>A0A443JDS9</accession>
<comment type="caution">
    <text evidence="3">The sequence shown here is derived from an EMBL/GenBank/DDBJ whole genome shotgun (WGS) entry which is preliminary data.</text>
</comment>
<dbReference type="SUPFAM" id="SSF46955">
    <property type="entry name" value="Putative DNA-binding domain"/>
    <property type="match status" value="1"/>
</dbReference>
<evidence type="ECO:0000256" key="1">
    <source>
        <dbReference type="SAM" id="MobiDB-lite"/>
    </source>
</evidence>
<feature type="domain" description="Helix-turn-helix" evidence="2">
    <location>
        <begin position="18"/>
        <end position="62"/>
    </location>
</feature>
<reference evidence="3 4" key="1">
    <citation type="journal article" date="2018" name="Front. Microbiol.">
        <title>Novel Insights Into Bacterial Dimethylsulfoniopropionate Catabolism in the East China Sea.</title>
        <authorList>
            <person name="Liu J."/>
            <person name="Liu J."/>
            <person name="Zhang S.H."/>
            <person name="Liang J."/>
            <person name="Lin H."/>
            <person name="Song D."/>
            <person name="Yang G.P."/>
            <person name="Todd J.D."/>
            <person name="Zhang X.H."/>
        </authorList>
    </citation>
    <scope>NUCLEOTIDE SEQUENCE [LARGE SCALE GENOMIC DNA]</scope>
    <source>
        <strain evidence="3 4">ZYFD042</strain>
    </source>
</reference>
<dbReference type="EMBL" id="RBZY01000028">
    <property type="protein sequence ID" value="RWR18662.1"/>
    <property type="molecule type" value="Genomic_DNA"/>
</dbReference>
<name>A0A443JDS9_9MICO</name>
<dbReference type="Proteomes" id="UP000285970">
    <property type="component" value="Unassembled WGS sequence"/>
</dbReference>
<proteinExistence type="predicted"/>